<comment type="caution">
    <text evidence="2">The sequence shown here is derived from an EMBL/GenBank/DDBJ whole genome shotgun (WGS) entry which is preliminary data.</text>
</comment>
<protein>
    <submittedName>
        <fullName evidence="2">RmlC-like cupin family protein</fullName>
    </submittedName>
</protein>
<dbReference type="CDD" id="cd02210">
    <property type="entry name" value="cupin_BLR2406-like"/>
    <property type="match status" value="1"/>
</dbReference>
<dbReference type="InterPro" id="IPR011051">
    <property type="entry name" value="RmlC_Cupin_sf"/>
</dbReference>
<accession>A0AAW8EK01</accession>
<dbReference type="PANTHER" id="PTHR40112:SF1">
    <property type="entry name" value="H2HPP ISOMERASE"/>
    <property type="match status" value="1"/>
</dbReference>
<organism evidence="2 3">
    <name type="scientific">Variovorax paradoxus</name>
    <dbReference type="NCBI Taxonomy" id="34073"/>
    <lineage>
        <taxon>Bacteria</taxon>
        <taxon>Pseudomonadati</taxon>
        <taxon>Pseudomonadota</taxon>
        <taxon>Betaproteobacteria</taxon>
        <taxon>Burkholderiales</taxon>
        <taxon>Comamonadaceae</taxon>
        <taxon>Variovorax</taxon>
    </lineage>
</organism>
<dbReference type="EMBL" id="JAUSRV010000010">
    <property type="protein sequence ID" value="MDP9972962.1"/>
    <property type="molecule type" value="Genomic_DNA"/>
</dbReference>
<dbReference type="InterPro" id="IPR014710">
    <property type="entry name" value="RmlC-like_jellyroll"/>
</dbReference>
<dbReference type="Gene3D" id="2.60.120.10">
    <property type="entry name" value="Jelly Rolls"/>
    <property type="match status" value="1"/>
</dbReference>
<dbReference type="PANTHER" id="PTHR40112">
    <property type="entry name" value="H2HPP ISOMERASE"/>
    <property type="match status" value="1"/>
</dbReference>
<dbReference type="Proteomes" id="UP001224845">
    <property type="component" value="Unassembled WGS sequence"/>
</dbReference>
<dbReference type="RefSeq" id="WP_062366937.1">
    <property type="nucleotide sequence ID" value="NZ_CAIGKF010000011.1"/>
</dbReference>
<evidence type="ECO:0000313" key="2">
    <source>
        <dbReference type="EMBL" id="MDP9972962.1"/>
    </source>
</evidence>
<dbReference type="AlphaFoldDB" id="A0AAW8EK01"/>
<dbReference type="GeneID" id="99714387"/>
<feature type="domain" description="Cupin type-2" evidence="1">
    <location>
        <begin position="49"/>
        <end position="121"/>
    </location>
</feature>
<name>A0AAW8EK01_VARPD</name>
<proteinExistence type="predicted"/>
<evidence type="ECO:0000313" key="3">
    <source>
        <dbReference type="Proteomes" id="UP001224845"/>
    </source>
</evidence>
<reference evidence="2" key="1">
    <citation type="submission" date="2023-07" db="EMBL/GenBank/DDBJ databases">
        <title>Sorghum-associated microbial communities from plants grown in Nebraska, USA.</title>
        <authorList>
            <person name="Schachtman D."/>
        </authorList>
    </citation>
    <scope>NUCLEOTIDE SEQUENCE</scope>
    <source>
        <strain evidence="2">DS3315</strain>
    </source>
</reference>
<evidence type="ECO:0000259" key="1">
    <source>
        <dbReference type="Pfam" id="PF07883"/>
    </source>
</evidence>
<dbReference type="SUPFAM" id="SSF51182">
    <property type="entry name" value="RmlC-like cupins"/>
    <property type="match status" value="1"/>
</dbReference>
<dbReference type="InterPro" id="IPR052535">
    <property type="entry name" value="Bacilysin_H2HPP_isomerase"/>
</dbReference>
<sequence length="144" mass="16071">MPETKTWRDGVTVVRGRKLDLVLRDPSGTGRATALDFAGTGGQKTWIGTVTVQPSAKTGLHHHGRHEVAIYVLKGRSEIRWGDRLEFAAEVSDGDFVYFAPYVPHQELNLSDREAVDFLVVRSDNERIAIKIDGVPVDRPEMVF</sequence>
<dbReference type="Pfam" id="PF07883">
    <property type="entry name" value="Cupin_2"/>
    <property type="match status" value="1"/>
</dbReference>
<dbReference type="InterPro" id="IPR013096">
    <property type="entry name" value="Cupin_2"/>
</dbReference>
<gene>
    <name evidence="2" type="ORF">J2W39_004205</name>
</gene>